<accession>G9EL82</accession>
<proteinExistence type="predicted"/>
<evidence type="ECO:0008006" key="3">
    <source>
        <dbReference type="Google" id="ProtNLM"/>
    </source>
</evidence>
<evidence type="ECO:0000313" key="1">
    <source>
        <dbReference type="EMBL" id="EHL31971.1"/>
    </source>
</evidence>
<dbReference type="AlphaFoldDB" id="G9EL82"/>
<gene>
    <name evidence="1" type="ORF">LDG_6141</name>
</gene>
<dbReference type="RefSeq" id="WP_006870082.1">
    <property type="nucleotide sequence ID" value="NZ_JH413808.1"/>
</dbReference>
<dbReference type="InParanoid" id="G9EL82"/>
<evidence type="ECO:0000313" key="2">
    <source>
        <dbReference type="Proteomes" id="UP000002770"/>
    </source>
</evidence>
<dbReference type="HOGENOM" id="CLU_2142759_0_0_6"/>
<protein>
    <recommendedName>
        <fullName evidence="3">PqqD family protein</fullName>
    </recommendedName>
</protein>
<reference evidence="1 2" key="1">
    <citation type="journal article" date="2011" name="BMC Genomics">
        <title>Insight into cross-talk between intra-amoebal pathogens.</title>
        <authorList>
            <person name="Gimenez G."/>
            <person name="Bertelli C."/>
            <person name="Moliner C."/>
            <person name="Robert C."/>
            <person name="Raoult D."/>
            <person name="Fournier P.E."/>
            <person name="Greub G."/>
        </authorList>
    </citation>
    <scope>NUCLEOTIDE SEQUENCE [LARGE SCALE GENOMIC DNA]</scope>
    <source>
        <strain evidence="1 2">LLAP12</strain>
    </source>
</reference>
<organism evidence="1 2">
    <name type="scientific">Legionella drancourtii LLAP12</name>
    <dbReference type="NCBI Taxonomy" id="658187"/>
    <lineage>
        <taxon>Bacteria</taxon>
        <taxon>Pseudomonadati</taxon>
        <taxon>Pseudomonadota</taxon>
        <taxon>Gammaproteobacteria</taxon>
        <taxon>Legionellales</taxon>
        <taxon>Legionellaceae</taxon>
        <taxon>Legionella</taxon>
    </lineage>
</organism>
<dbReference type="Proteomes" id="UP000002770">
    <property type="component" value="Unassembled WGS sequence"/>
</dbReference>
<keyword evidence="2" id="KW-1185">Reference proteome</keyword>
<name>G9EL82_9GAMM</name>
<sequence length="112" mass="13474">MKQIKLNENLYLQPHENGIIIHLPDDQSLKIDEKELFIDLLYEIKKSGMHGKEEIYKQLFFKHDISEDEFDEVFQILIDNNIVKFKTEFTHTLSDKELIKFDRQIGYDLELM</sequence>
<dbReference type="EMBL" id="JH413808">
    <property type="protein sequence ID" value="EHL31971.1"/>
    <property type="molecule type" value="Genomic_DNA"/>
</dbReference>